<dbReference type="AlphaFoldDB" id="W6YT22"/>
<organism evidence="2 3">
    <name type="scientific">Bipolaris oryzae ATCC 44560</name>
    <dbReference type="NCBI Taxonomy" id="930090"/>
    <lineage>
        <taxon>Eukaryota</taxon>
        <taxon>Fungi</taxon>
        <taxon>Dikarya</taxon>
        <taxon>Ascomycota</taxon>
        <taxon>Pezizomycotina</taxon>
        <taxon>Dothideomycetes</taxon>
        <taxon>Pleosporomycetidae</taxon>
        <taxon>Pleosporales</taxon>
        <taxon>Pleosporineae</taxon>
        <taxon>Pleosporaceae</taxon>
        <taxon>Bipolaris</taxon>
    </lineage>
</organism>
<reference evidence="2 3" key="1">
    <citation type="journal article" date="2013" name="PLoS Genet.">
        <title>Comparative genome structure, secondary metabolite, and effector coding capacity across Cochliobolus pathogens.</title>
        <authorList>
            <person name="Condon B.J."/>
            <person name="Leng Y."/>
            <person name="Wu D."/>
            <person name="Bushley K.E."/>
            <person name="Ohm R.A."/>
            <person name="Otillar R."/>
            <person name="Martin J."/>
            <person name="Schackwitz W."/>
            <person name="Grimwood J."/>
            <person name="MohdZainudin N."/>
            <person name="Xue C."/>
            <person name="Wang R."/>
            <person name="Manning V.A."/>
            <person name="Dhillon B."/>
            <person name="Tu Z.J."/>
            <person name="Steffenson B.J."/>
            <person name="Salamov A."/>
            <person name="Sun H."/>
            <person name="Lowry S."/>
            <person name="LaButti K."/>
            <person name="Han J."/>
            <person name="Copeland A."/>
            <person name="Lindquist E."/>
            <person name="Barry K."/>
            <person name="Schmutz J."/>
            <person name="Baker S.E."/>
            <person name="Ciuffetti L.M."/>
            <person name="Grigoriev I.V."/>
            <person name="Zhong S."/>
            <person name="Turgeon B.G."/>
        </authorList>
    </citation>
    <scope>NUCLEOTIDE SEQUENCE [LARGE SCALE GENOMIC DNA]</scope>
    <source>
        <strain evidence="2 3">ATCC 44560</strain>
    </source>
</reference>
<gene>
    <name evidence="2" type="ORF">COCMIDRAFT_30428</name>
</gene>
<sequence>MESLPPAWIKRDPQRGEVLTHSGTSSAPSTSISNTLHHPETTTGSVYQRSHTLKIGRSKKSTSDPQILQFPHTRTLPTPTRFSDYMETMKSESEQHGPTVLPSARQVFRKRREYLLVQALKDSIINFSRTNLALRTSIAEEVKKGIEGNLTGIEKDPIQIVTTVGSHGKTFWSRVHQECYHSHAVLRSQPLHQIYSKKDIERILFFWAVHQSTLSYGDIACKLHLPVGALLSWILGFIDRPQEI</sequence>
<dbReference type="Proteomes" id="UP000054032">
    <property type="component" value="Unassembled WGS sequence"/>
</dbReference>
<feature type="region of interest" description="Disordered" evidence="1">
    <location>
        <begin position="1"/>
        <end position="80"/>
    </location>
</feature>
<feature type="compositionally biased region" description="Polar residues" evidence="1">
    <location>
        <begin position="41"/>
        <end position="50"/>
    </location>
</feature>
<dbReference type="HOGENOM" id="CLU_1137822_0_0_1"/>
<name>W6YT22_COCMI</name>
<dbReference type="KEGG" id="bor:COCMIDRAFT_30428"/>
<feature type="compositionally biased region" description="Basic residues" evidence="1">
    <location>
        <begin position="51"/>
        <end position="60"/>
    </location>
</feature>
<accession>W6YT22</accession>
<evidence type="ECO:0000256" key="1">
    <source>
        <dbReference type="SAM" id="MobiDB-lite"/>
    </source>
</evidence>
<dbReference type="GeneID" id="19121675"/>
<dbReference type="EMBL" id="KI964147">
    <property type="protein sequence ID" value="EUC40668.1"/>
    <property type="molecule type" value="Genomic_DNA"/>
</dbReference>
<evidence type="ECO:0000313" key="2">
    <source>
        <dbReference type="EMBL" id="EUC40668.1"/>
    </source>
</evidence>
<keyword evidence="3" id="KW-1185">Reference proteome</keyword>
<proteinExistence type="predicted"/>
<evidence type="ECO:0000313" key="3">
    <source>
        <dbReference type="Proteomes" id="UP000054032"/>
    </source>
</evidence>
<protein>
    <submittedName>
        <fullName evidence="2">Uncharacterized protein</fullName>
    </submittedName>
</protein>
<feature type="compositionally biased region" description="Low complexity" evidence="1">
    <location>
        <begin position="20"/>
        <end position="35"/>
    </location>
</feature>
<dbReference type="RefSeq" id="XP_007692810.1">
    <property type="nucleotide sequence ID" value="XM_007694620.1"/>
</dbReference>
<dbReference type="OrthoDB" id="3680145at2759"/>